<evidence type="ECO:0000313" key="2">
    <source>
        <dbReference type="Proteomes" id="UP000593663"/>
    </source>
</evidence>
<evidence type="ECO:0000313" key="1">
    <source>
        <dbReference type="EMBL" id="QOT71914.1"/>
    </source>
</evidence>
<organism evidence="1 2">
    <name type="scientific">Sphingobium fuliginis (strain ATCC 27551)</name>
    <dbReference type="NCBI Taxonomy" id="336203"/>
    <lineage>
        <taxon>Bacteria</taxon>
        <taxon>Pseudomonadati</taxon>
        <taxon>Pseudomonadota</taxon>
        <taxon>Alphaproteobacteria</taxon>
        <taxon>Sphingomonadales</taxon>
        <taxon>Sphingomonadaceae</taxon>
        <taxon>Sphingobium</taxon>
    </lineage>
</organism>
<dbReference type="KEGG" id="sbar:H5V43_01685"/>
<dbReference type="EMBL" id="CP060035">
    <property type="protein sequence ID" value="QOT71914.1"/>
    <property type="molecule type" value="Genomic_DNA"/>
</dbReference>
<dbReference type="AlphaFoldDB" id="A0A7M2GGR8"/>
<dbReference type="RefSeq" id="WP_025550455.1">
    <property type="nucleotide sequence ID" value="NZ_BATN01000083.1"/>
</dbReference>
<proteinExistence type="predicted"/>
<reference evidence="2" key="1">
    <citation type="submission" date="2020-08" db="EMBL/GenBank/DDBJ databases">
        <title>Complete genome sequence of Sphingobium barthaii strain KK22, a high-molecular-weight polycyclic aromatic hydrocarbon-degrading soil bacterium.</title>
        <authorList>
            <person name="Mori J.F."/>
            <person name="Kanaly R.A."/>
        </authorList>
    </citation>
    <scope>NUCLEOTIDE SEQUENCE [LARGE SCALE GENOMIC DNA]</scope>
    <source>
        <strain evidence="2">KK22</strain>
    </source>
</reference>
<dbReference type="Proteomes" id="UP000593663">
    <property type="component" value="Chromosome 1"/>
</dbReference>
<protein>
    <submittedName>
        <fullName evidence="1">Uncharacterized protein</fullName>
    </submittedName>
</protein>
<accession>A0A7M2GGR8</accession>
<sequence>MKEQYRVWCPDNGEAEDDCVLLMAYDHEEAAREVVEKSYHEEPFDCPMTVHVRCTFGGDDGELRIFSVHPEPTISFYSYEVRS</sequence>
<name>A0A7M2GGR8_SPHSA</name>
<gene>
    <name evidence="1" type="ORF">H5V43_01685</name>
</gene>